<sequence length="64" mass="7186">MVRLGLPAAGFASETAVAGNKYGCHCSRYSKRFKVFIVWPLGTRQPGCCKDTYFEFRIAKPPRT</sequence>
<gene>
    <name evidence="1" type="ORF">D1627_08790</name>
</gene>
<accession>A0A399RZ76</accession>
<dbReference type="AlphaFoldDB" id="A0A399RZ76"/>
<dbReference type="EMBL" id="QWGE01000003">
    <property type="protein sequence ID" value="RIJ37230.1"/>
    <property type="molecule type" value="Genomic_DNA"/>
</dbReference>
<evidence type="ECO:0000313" key="1">
    <source>
        <dbReference type="EMBL" id="RIJ37230.1"/>
    </source>
</evidence>
<keyword evidence="2" id="KW-1185">Reference proteome</keyword>
<proteinExistence type="predicted"/>
<evidence type="ECO:0000313" key="2">
    <source>
        <dbReference type="Proteomes" id="UP000266005"/>
    </source>
</evidence>
<protein>
    <submittedName>
        <fullName evidence="1">Uncharacterized protein</fullName>
    </submittedName>
</protein>
<reference evidence="2" key="1">
    <citation type="submission" date="2018-08" db="EMBL/GenBank/DDBJ databases">
        <title>Mucilaginibacter sp. MYSH2.</title>
        <authorList>
            <person name="Seo T."/>
        </authorList>
    </citation>
    <scope>NUCLEOTIDE SEQUENCE [LARGE SCALE GENOMIC DNA]</scope>
    <source>
        <strain evidence="2">KIRAN</strain>
    </source>
</reference>
<dbReference type="Proteomes" id="UP000266005">
    <property type="component" value="Unassembled WGS sequence"/>
</dbReference>
<comment type="caution">
    <text evidence="1">The sequence shown here is derived from an EMBL/GenBank/DDBJ whole genome shotgun (WGS) entry which is preliminary data.</text>
</comment>
<name>A0A399RZ76_9BACT</name>
<organism evidence="1 2">
    <name type="scientific">Pontibacter oryzae</name>
    <dbReference type="NCBI Taxonomy" id="2304593"/>
    <lineage>
        <taxon>Bacteria</taxon>
        <taxon>Pseudomonadati</taxon>
        <taxon>Bacteroidota</taxon>
        <taxon>Cytophagia</taxon>
        <taxon>Cytophagales</taxon>
        <taxon>Hymenobacteraceae</taxon>
        <taxon>Pontibacter</taxon>
    </lineage>
</organism>